<protein>
    <submittedName>
        <fullName evidence="2">Uncharacterized protein</fullName>
    </submittedName>
</protein>
<name>A0A9P8XSR2_9PEZI</name>
<gene>
    <name evidence="2" type="ORF">B0I36DRAFT_43825</name>
</gene>
<evidence type="ECO:0000313" key="3">
    <source>
        <dbReference type="Proteomes" id="UP000756346"/>
    </source>
</evidence>
<dbReference type="GeneID" id="70192439"/>
<dbReference type="AlphaFoldDB" id="A0A9P8XSR2"/>
<comment type="caution">
    <text evidence="2">The sequence shown here is derived from an EMBL/GenBank/DDBJ whole genome shotgun (WGS) entry which is preliminary data.</text>
</comment>
<keyword evidence="3" id="KW-1185">Reference proteome</keyword>
<feature type="region of interest" description="Disordered" evidence="1">
    <location>
        <begin position="46"/>
        <end position="65"/>
    </location>
</feature>
<evidence type="ECO:0000313" key="2">
    <source>
        <dbReference type="EMBL" id="KAH7016228.1"/>
    </source>
</evidence>
<reference evidence="2" key="1">
    <citation type="journal article" date="2021" name="Nat. Commun.">
        <title>Genetic determinants of endophytism in the Arabidopsis root mycobiome.</title>
        <authorList>
            <person name="Mesny F."/>
            <person name="Miyauchi S."/>
            <person name="Thiergart T."/>
            <person name="Pickel B."/>
            <person name="Atanasova L."/>
            <person name="Karlsson M."/>
            <person name="Huettel B."/>
            <person name="Barry K.W."/>
            <person name="Haridas S."/>
            <person name="Chen C."/>
            <person name="Bauer D."/>
            <person name="Andreopoulos W."/>
            <person name="Pangilinan J."/>
            <person name="LaButti K."/>
            <person name="Riley R."/>
            <person name="Lipzen A."/>
            <person name="Clum A."/>
            <person name="Drula E."/>
            <person name="Henrissat B."/>
            <person name="Kohler A."/>
            <person name="Grigoriev I.V."/>
            <person name="Martin F.M."/>
            <person name="Hacquard S."/>
        </authorList>
    </citation>
    <scope>NUCLEOTIDE SEQUENCE</scope>
    <source>
        <strain evidence="2">MPI-CAGE-CH-0230</strain>
    </source>
</reference>
<dbReference type="Proteomes" id="UP000756346">
    <property type="component" value="Unassembled WGS sequence"/>
</dbReference>
<accession>A0A9P8XSR2</accession>
<dbReference type="RefSeq" id="XP_046005852.1">
    <property type="nucleotide sequence ID" value="XM_046162893.1"/>
</dbReference>
<sequence length="182" mass="19820">MPLSRELTSQFDTGNINIPRMDYIVESATSGISTSRSVVASILATPAETHATRPRPPASGETVDGRKCHKAIQSVTTNHAPGPGTAESMAGTAPSIGRPLRIYYHPEIQRARHQASSMLALGHIGAWHGISTAARQHRPNSCTRWRARLHVSTIELSQTERALLRRIAHVSVLLRGTVRLRA</sequence>
<dbReference type="EMBL" id="JAGTJQ010000012">
    <property type="protein sequence ID" value="KAH7016228.1"/>
    <property type="molecule type" value="Genomic_DNA"/>
</dbReference>
<evidence type="ECO:0000256" key="1">
    <source>
        <dbReference type="SAM" id="MobiDB-lite"/>
    </source>
</evidence>
<proteinExistence type="predicted"/>
<organism evidence="2 3">
    <name type="scientific">Microdochium trichocladiopsis</name>
    <dbReference type="NCBI Taxonomy" id="1682393"/>
    <lineage>
        <taxon>Eukaryota</taxon>
        <taxon>Fungi</taxon>
        <taxon>Dikarya</taxon>
        <taxon>Ascomycota</taxon>
        <taxon>Pezizomycotina</taxon>
        <taxon>Sordariomycetes</taxon>
        <taxon>Xylariomycetidae</taxon>
        <taxon>Xylariales</taxon>
        <taxon>Microdochiaceae</taxon>
        <taxon>Microdochium</taxon>
    </lineage>
</organism>